<organism evidence="2 3">
    <name type="scientific">Maledivibacter halophilus</name>
    <dbReference type="NCBI Taxonomy" id="36842"/>
    <lineage>
        <taxon>Bacteria</taxon>
        <taxon>Bacillati</taxon>
        <taxon>Bacillota</taxon>
        <taxon>Clostridia</taxon>
        <taxon>Peptostreptococcales</taxon>
        <taxon>Caminicellaceae</taxon>
        <taxon>Maledivibacter</taxon>
    </lineage>
</organism>
<dbReference type="SMART" id="SM00481">
    <property type="entry name" value="POLIIIAc"/>
    <property type="match status" value="1"/>
</dbReference>
<keyword evidence="2" id="KW-0378">Hydrolase</keyword>
<dbReference type="STRING" id="36842.SAMN02194393_01248"/>
<dbReference type="EMBL" id="FUZT01000002">
    <property type="protein sequence ID" value="SKC51723.1"/>
    <property type="molecule type" value="Genomic_DNA"/>
</dbReference>
<feature type="domain" description="Polymerase/histidinol phosphatase N-terminal" evidence="1">
    <location>
        <begin position="5"/>
        <end position="84"/>
    </location>
</feature>
<dbReference type="Pfam" id="PF02811">
    <property type="entry name" value="PHP"/>
    <property type="match status" value="1"/>
</dbReference>
<dbReference type="SUPFAM" id="SSF89550">
    <property type="entry name" value="PHP domain-like"/>
    <property type="match status" value="1"/>
</dbReference>
<name>A0A1T5JKR5_9FIRM</name>
<keyword evidence="3" id="KW-1185">Reference proteome</keyword>
<dbReference type="Gene3D" id="3.20.20.140">
    <property type="entry name" value="Metal-dependent hydrolases"/>
    <property type="match status" value="1"/>
</dbReference>
<dbReference type="AlphaFoldDB" id="A0A1T5JKR5"/>
<evidence type="ECO:0000313" key="3">
    <source>
        <dbReference type="Proteomes" id="UP000190285"/>
    </source>
</evidence>
<dbReference type="GO" id="GO:0008270">
    <property type="term" value="F:zinc ion binding"/>
    <property type="evidence" value="ECO:0007669"/>
    <property type="project" value="TreeGrafter"/>
</dbReference>
<dbReference type="InterPro" id="IPR050243">
    <property type="entry name" value="PHP_phosphatase"/>
</dbReference>
<evidence type="ECO:0000259" key="1">
    <source>
        <dbReference type="SMART" id="SM00481"/>
    </source>
</evidence>
<gene>
    <name evidence="2" type="ORF">SAMN02194393_01248</name>
</gene>
<dbReference type="InterPro" id="IPR003141">
    <property type="entry name" value="Pol/His_phosphatase_N"/>
</dbReference>
<protein>
    <submittedName>
        <fullName evidence="2">Putative hydrolase</fullName>
    </submittedName>
</protein>
<dbReference type="OrthoDB" id="9808747at2"/>
<evidence type="ECO:0000313" key="2">
    <source>
        <dbReference type="EMBL" id="SKC51723.1"/>
    </source>
</evidence>
<dbReference type="InterPro" id="IPR016195">
    <property type="entry name" value="Pol/histidinol_Pase-like"/>
</dbReference>
<dbReference type="Proteomes" id="UP000190285">
    <property type="component" value="Unassembled WGS sequence"/>
</dbReference>
<dbReference type="PANTHER" id="PTHR36928:SF1">
    <property type="entry name" value="PHOSPHATASE YCDX-RELATED"/>
    <property type="match status" value="1"/>
</dbReference>
<dbReference type="InterPro" id="IPR004013">
    <property type="entry name" value="PHP_dom"/>
</dbReference>
<dbReference type="GO" id="GO:0005829">
    <property type="term" value="C:cytosol"/>
    <property type="evidence" value="ECO:0007669"/>
    <property type="project" value="TreeGrafter"/>
</dbReference>
<proteinExistence type="predicted"/>
<dbReference type="GO" id="GO:0042578">
    <property type="term" value="F:phosphoric ester hydrolase activity"/>
    <property type="evidence" value="ECO:0007669"/>
    <property type="project" value="TreeGrafter"/>
</dbReference>
<dbReference type="RefSeq" id="WP_079490125.1">
    <property type="nucleotide sequence ID" value="NZ_FUZT01000002.1"/>
</dbReference>
<sequence length="244" mass="27015">MKIFADYHTHSIYSGDAKGTIKENVDAAKKKGLRELAITDHGPKHLFYGVKKNDIKKIRKEINEINRLNTDIEVKFGLEANIIGIDGKLDVDGEIKKELDILLAGFHFGSIPDKLIEGTKVQIYNLLSPLLPSIERKSRVINTKSVVEAIYKNDIDILTHPGAKASIDTKELAKAAVENDTALEINSSHGYMTVEYIKIAMKEGAKFVISSDAHKPEDIGRVEKGINRAIQAGLSVDRIINAEE</sequence>
<accession>A0A1T5JKR5</accession>
<dbReference type="PANTHER" id="PTHR36928">
    <property type="entry name" value="PHOSPHATASE YCDX-RELATED"/>
    <property type="match status" value="1"/>
</dbReference>
<reference evidence="3" key="1">
    <citation type="submission" date="2017-02" db="EMBL/GenBank/DDBJ databases">
        <authorList>
            <person name="Varghese N."/>
            <person name="Submissions S."/>
        </authorList>
    </citation>
    <scope>NUCLEOTIDE SEQUENCE [LARGE SCALE GENOMIC DNA]</scope>
    <source>
        <strain evidence="3">M1</strain>
    </source>
</reference>